<sequence>PALQRMRGSLQARERLPSSGAGRSTQETSTCFYIERMPSCDRSNGCLNPSLLY</sequence>
<accession>A0AA35QQI5</accession>
<evidence type="ECO:0000313" key="2">
    <source>
        <dbReference type="EMBL" id="CAI7935290.1"/>
    </source>
</evidence>
<dbReference type="AlphaFoldDB" id="A0AA35QQI5"/>
<comment type="caution">
    <text evidence="2">The sequence shown here is derived from an EMBL/GenBank/DDBJ whole genome shotgun (WGS) entry which is preliminary data.</text>
</comment>
<keyword evidence="3" id="KW-1185">Reference proteome</keyword>
<proteinExistence type="predicted"/>
<evidence type="ECO:0000256" key="1">
    <source>
        <dbReference type="SAM" id="MobiDB-lite"/>
    </source>
</evidence>
<gene>
    <name evidence="2" type="ORF">PODLI_1B027201</name>
</gene>
<feature type="non-terminal residue" evidence="2">
    <location>
        <position position="53"/>
    </location>
</feature>
<feature type="non-terminal residue" evidence="2">
    <location>
        <position position="1"/>
    </location>
</feature>
<reference evidence="2" key="1">
    <citation type="submission" date="2022-12" db="EMBL/GenBank/DDBJ databases">
        <authorList>
            <person name="Alioto T."/>
            <person name="Alioto T."/>
            <person name="Gomez Garrido J."/>
        </authorList>
    </citation>
    <scope>NUCLEOTIDE SEQUENCE</scope>
</reference>
<feature type="region of interest" description="Disordered" evidence="1">
    <location>
        <begin position="1"/>
        <end position="26"/>
    </location>
</feature>
<evidence type="ECO:0000313" key="3">
    <source>
        <dbReference type="Proteomes" id="UP001178461"/>
    </source>
</evidence>
<organism evidence="2 3">
    <name type="scientific">Podarcis lilfordi</name>
    <name type="common">Lilford's wall lizard</name>
    <dbReference type="NCBI Taxonomy" id="74358"/>
    <lineage>
        <taxon>Eukaryota</taxon>
        <taxon>Metazoa</taxon>
        <taxon>Chordata</taxon>
        <taxon>Craniata</taxon>
        <taxon>Vertebrata</taxon>
        <taxon>Euteleostomi</taxon>
        <taxon>Lepidosauria</taxon>
        <taxon>Squamata</taxon>
        <taxon>Bifurcata</taxon>
        <taxon>Unidentata</taxon>
        <taxon>Episquamata</taxon>
        <taxon>Laterata</taxon>
        <taxon>Lacertibaenia</taxon>
        <taxon>Lacertidae</taxon>
        <taxon>Podarcis</taxon>
    </lineage>
</organism>
<dbReference type="EMBL" id="CANTUW010000220">
    <property type="protein sequence ID" value="CAI7935290.1"/>
    <property type="molecule type" value="Genomic_DNA"/>
</dbReference>
<name>A0AA35QQI5_9SAUR</name>
<protein>
    <submittedName>
        <fullName evidence="2">Uncharacterized protein</fullName>
    </submittedName>
</protein>
<dbReference type="Proteomes" id="UP001178461">
    <property type="component" value="Unassembled WGS sequence"/>
</dbReference>